<dbReference type="EMBL" id="KV426049">
    <property type="protein sequence ID" value="KZV90447.1"/>
    <property type="molecule type" value="Genomic_DNA"/>
</dbReference>
<dbReference type="PANTHER" id="PTHR47369">
    <property type="entry name" value="BTB/POZ DOMAIN-CONTAINING PROTEIN"/>
    <property type="match status" value="1"/>
</dbReference>
<sequence>MASTSYATLNGSSGPVVATNGTGAGPSNGHASVYSSTPSSPLAPTHHAAATQSVPAPSPVAVLASSHNVVIVNHLYQAGFRSGNYSDIALQVPWRQYALHQLIISRSPYLAHVMSTTPSSKTLVIPLEQEPHITPESFDIALSYLYSPASLEAVRPHNARAVLATACLLGGMEELANYAYQLCLQSLSVDTVMDWLDFLESLPATDAQGQPDPPTVFGPYAKQLREDVLNFLIVSLPLSLSAFSSGEGTPISPVGVSANDISPGQEALLHVYTRLPFDLFKRALESPQFPLYGNQGRFRFAKRAIEMRKQRGITKENEEETVVLAFGAGDGGSHAVHITRKIKKKPLWKVTK</sequence>
<feature type="region of interest" description="Disordered" evidence="1">
    <location>
        <begin position="1"/>
        <end position="51"/>
    </location>
</feature>
<dbReference type="Proteomes" id="UP000077266">
    <property type="component" value="Unassembled WGS sequence"/>
</dbReference>
<evidence type="ECO:0000259" key="2">
    <source>
        <dbReference type="PROSITE" id="PS50097"/>
    </source>
</evidence>
<reference evidence="3 4" key="1">
    <citation type="journal article" date="2016" name="Mol. Biol. Evol.">
        <title>Comparative Genomics of Early-Diverging Mushroom-Forming Fungi Provides Insights into the Origins of Lignocellulose Decay Capabilities.</title>
        <authorList>
            <person name="Nagy L.G."/>
            <person name="Riley R."/>
            <person name="Tritt A."/>
            <person name="Adam C."/>
            <person name="Daum C."/>
            <person name="Floudas D."/>
            <person name="Sun H."/>
            <person name="Yadav J.S."/>
            <person name="Pangilinan J."/>
            <person name="Larsson K.H."/>
            <person name="Matsuura K."/>
            <person name="Barry K."/>
            <person name="Labutti K."/>
            <person name="Kuo R."/>
            <person name="Ohm R.A."/>
            <person name="Bhattacharya S.S."/>
            <person name="Shirouzu T."/>
            <person name="Yoshinaga Y."/>
            <person name="Martin F.M."/>
            <person name="Grigoriev I.V."/>
            <person name="Hibbett D.S."/>
        </authorList>
    </citation>
    <scope>NUCLEOTIDE SEQUENCE [LARGE SCALE GENOMIC DNA]</scope>
    <source>
        <strain evidence="3 4">HHB12029</strain>
    </source>
</reference>
<dbReference type="SUPFAM" id="SSF54695">
    <property type="entry name" value="POZ domain"/>
    <property type="match status" value="1"/>
</dbReference>
<dbReference type="PANTHER" id="PTHR47369:SF2">
    <property type="entry name" value="BTB_POZ DOMAIN-CONTAINING PROTEIN 2"/>
    <property type="match status" value="1"/>
</dbReference>
<feature type="compositionally biased region" description="Polar residues" evidence="1">
    <location>
        <begin position="1"/>
        <end position="13"/>
    </location>
</feature>
<dbReference type="InParanoid" id="A0A165GFM2"/>
<dbReference type="STRING" id="1314781.A0A165GFM2"/>
<name>A0A165GFM2_EXIGL</name>
<organism evidence="3 4">
    <name type="scientific">Exidia glandulosa HHB12029</name>
    <dbReference type="NCBI Taxonomy" id="1314781"/>
    <lineage>
        <taxon>Eukaryota</taxon>
        <taxon>Fungi</taxon>
        <taxon>Dikarya</taxon>
        <taxon>Basidiomycota</taxon>
        <taxon>Agaricomycotina</taxon>
        <taxon>Agaricomycetes</taxon>
        <taxon>Auriculariales</taxon>
        <taxon>Exidiaceae</taxon>
        <taxon>Exidia</taxon>
    </lineage>
</organism>
<dbReference type="AlphaFoldDB" id="A0A165GFM2"/>
<dbReference type="Gene3D" id="3.30.710.10">
    <property type="entry name" value="Potassium Channel Kv1.1, Chain A"/>
    <property type="match status" value="1"/>
</dbReference>
<dbReference type="Pfam" id="PF00651">
    <property type="entry name" value="BTB"/>
    <property type="match status" value="1"/>
</dbReference>
<keyword evidence="4" id="KW-1185">Reference proteome</keyword>
<accession>A0A165GFM2</accession>
<evidence type="ECO:0000256" key="1">
    <source>
        <dbReference type="SAM" id="MobiDB-lite"/>
    </source>
</evidence>
<proteinExistence type="predicted"/>
<gene>
    <name evidence="3" type="ORF">EXIGLDRAFT_121313</name>
</gene>
<evidence type="ECO:0000313" key="3">
    <source>
        <dbReference type="EMBL" id="KZV90447.1"/>
    </source>
</evidence>
<feature type="domain" description="BTB" evidence="2">
    <location>
        <begin position="86"/>
        <end position="147"/>
    </location>
</feature>
<protein>
    <recommendedName>
        <fullName evidence="2">BTB domain-containing protein</fullName>
    </recommendedName>
</protein>
<dbReference type="FunCoup" id="A0A165GFM2">
    <property type="interactions" value="2"/>
</dbReference>
<evidence type="ECO:0000313" key="4">
    <source>
        <dbReference type="Proteomes" id="UP000077266"/>
    </source>
</evidence>
<dbReference type="PROSITE" id="PS50097">
    <property type="entry name" value="BTB"/>
    <property type="match status" value="1"/>
</dbReference>
<dbReference type="OrthoDB" id="6359943at2759"/>
<dbReference type="InterPro" id="IPR000210">
    <property type="entry name" value="BTB/POZ_dom"/>
</dbReference>
<feature type="compositionally biased region" description="Polar residues" evidence="1">
    <location>
        <begin position="29"/>
        <end position="42"/>
    </location>
</feature>
<dbReference type="InterPro" id="IPR011333">
    <property type="entry name" value="SKP1/BTB/POZ_sf"/>
</dbReference>